<dbReference type="Pfam" id="PF13560">
    <property type="entry name" value="HTH_31"/>
    <property type="match status" value="1"/>
</dbReference>
<dbReference type="Gene3D" id="3.30.450.180">
    <property type="match status" value="1"/>
</dbReference>
<dbReference type="EMBL" id="MWIH01000002">
    <property type="protein sequence ID" value="OQO94674.1"/>
    <property type="molecule type" value="Genomic_DNA"/>
</dbReference>
<name>A0A1V9ACM2_SACPI</name>
<feature type="domain" description="HTH cro/C1-type" evidence="1">
    <location>
        <begin position="9"/>
        <end position="81"/>
    </location>
</feature>
<evidence type="ECO:0000313" key="3">
    <source>
        <dbReference type="Proteomes" id="UP000192591"/>
    </source>
</evidence>
<sequence length="278" mass="31657">MEDKRLGNFLRARRELLQPEDVGLRRVGRRRVPGLRREEVAMLAGVSVGYCIRLEQGRERHPSEQVLAALASALRLDSQEETYFYELAGRVATCRNAEESDQVSSIVRRILLDLNHPALVIGRYHQVLFRNALADELYRGLCYGRDLLRLVFLDPAAREFYPDWETIALRTVASLRANIGANLADPQLIELVTELSTQSQDFRRMWPRHDVRAKVREATRIRHPEVGEIILTCETLTVNSTPDQQIIVHCAEPGSPSQRKLSILAESILRTPEGKDVD</sequence>
<accession>A0A1V9ACM2</accession>
<dbReference type="GO" id="GO:0003677">
    <property type="term" value="F:DNA binding"/>
    <property type="evidence" value="ECO:0007669"/>
    <property type="project" value="InterPro"/>
</dbReference>
<dbReference type="PANTHER" id="PTHR35010">
    <property type="entry name" value="BLL4672 PROTEIN-RELATED"/>
    <property type="match status" value="1"/>
</dbReference>
<dbReference type="InterPro" id="IPR001387">
    <property type="entry name" value="Cro/C1-type_HTH"/>
</dbReference>
<dbReference type="InterPro" id="IPR010982">
    <property type="entry name" value="Lambda_DNA-bd_dom_sf"/>
</dbReference>
<dbReference type="Proteomes" id="UP000192591">
    <property type="component" value="Unassembled WGS sequence"/>
</dbReference>
<dbReference type="SUPFAM" id="SSF47413">
    <property type="entry name" value="lambda repressor-like DNA-binding domains"/>
    <property type="match status" value="1"/>
</dbReference>
<gene>
    <name evidence="2" type="ORF">B1813_00780</name>
</gene>
<dbReference type="Gene3D" id="1.10.260.40">
    <property type="entry name" value="lambda repressor-like DNA-binding domains"/>
    <property type="match status" value="1"/>
</dbReference>
<organism evidence="2 3">
    <name type="scientific">Saccharomonospora piscinae</name>
    <dbReference type="NCBI Taxonomy" id="687388"/>
    <lineage>
        <taxon>Bacteria</taxon>
        <taxon>Bacillati</taxon>
        <taxon>Actinomycetota</taxon>
        <taxon>Actinomycetes</taxon>
        <taxon>Pseudonocardiales</taxon>
        <taxon>Pseudonocardiaceae</taxon>
        <taxon>Saccharomonospora</taxon>
    </lineage>
</organism>
<proteinExistence type="predicted"/>
<dbReference type="PANTHER" id="PTHR35010:SF2">
    <property type="entry name" value="BLL4672 PROTEIN"/>
    <property type="match status" value="1"/>
</dbReference>
<evidence type="ECO:0000313" key="2">
    <source>
        <dbReference type="EMBL" id="OQO94674.1"/>
    </source>
</evidence>
<dbReference type="InterPro" id="IPR041413">
    <property type="entry name" value="MLTR_LBD"/>
</dbReference>
<reference evidence="2 3" key="1">
    <citation type="submission" date="2017-02" db="EMBL/GenBank/DDBJ databases">
        <title>Draft genome of Saccharomonospora sp. 154.</title>
        <authorList>
            <person name="Alonso-Carmona G.S."/>
            <person name="De La Haba R."/>
            <person name="Vera-Gargallo B."/>
            <person name="Sandoval-Trujillo A.H."/>
            <person name="Ramirez-Duran N."/>
            <person name="Ventosa A."/>
        </authorList>
    </citation>
    <scope>NUCLEOTIDE SEQUENCE [LARGE SCALE GENOMIC DNA]</scope>
    <source>
        <strain evidence="2 3">LRS4.154</strain>
    </source>
</reference>
<protein>
    <recommendedName>
        <fullName evidence="1">HTH cro/C1-type domain-containing protein</fullName>
    </recommendedName>
</protein>
<evidence type="ECO:0000259" key="1">
    <source>
        <dbReference type="SMART" id="SM00530"/>
    </source>
</evidence>
<dbReference type="SMART" id="SM00530">
    <property type="entry name" value="HTH_XRE"/>
    <property type="match status" value="1"/>
</dbReference>
<comment type="caution">
    <text evidence="2">The sequence shown here is derived from an EMBL/GenBank/DDBJ whole genome shotgun (WGS) entry which is preliminary data.</text>
</comment>
<dbReference type="AlphaFoldDB" id="A0A1V9ACM2"/>
<dbReference type="RefSeq" id="WP_081190119.1">
    <property type="nucleotide sequence ID" value="NZ_MWIH01000002.1"/>
</dbReference>
<keyword evidence="3" id="KW-1185">Reference proteome</keyword>
<dbReference type="STRING" id="1962155.B1813_00780"/>
<dbReference type="Pfam" id="PF17765">
    <property type="entry name" value="MLTR_LBD"/>
    <property type="match status" value="1"/>
</dbReference>